<dbReference type="AlphaFoldDB" id="A0A7V3JAA4"/>
<protein>
    <submittedName>
        <fullName evidence="2">Uncharacterized protein</fullName>
    </submittedName>
</protein>
<keyword evidence="1" id="KW-0472">Membrane</keyword>
<evidence type="ECO:0000256" key="1">
    <source>
        <dbReference type="SAM" id="Phobius"/>
    </source>
</evidence>
<proteinExistence type="predicted"/>
<reference evidence="2" key="1">
    <citation type="journal article" date="2020" name="mSystems">
        <title>Genome- and Community-Level Interaction Insights into Carbon Utilization and Element Cycling Functions of Hydrothermarchaeota in Hydrothermal Sediment.</title>
        <authorList>
            <person name="Zhou Z."/>
            <person name="Liu Y."/>
            <person name="Xu W."/>
            <person name="Pan J."/>
            <person name="Luo Z.H."/>
            <person name="Li M."/>
        </authorList>
    </citation>
    <scope>NUCLEOTIDE SEQUENCE [LARGE SCALE GENOMIC DNA]</scope>
    <source>
        <strain evidence="2">SpSt-757</strain>
    </source>
</reference>
<name>A0A7V3JAA4_UNCC3</name>
<keyword evidence="1" id="KW-1133">Transmembrane helix</keyword>
<keyword evidence="1" id="KW-0812">Transmembrane</keyword>
<dbReference type="EMBL" id="DTGG01000121">
    <property type="protein sequence ID" value="HFZ09257.1"/>
    <property type="molecule type" value="Genomic_DNA"/>
</dbReference>
<organism evidence="2">
    <name type="scientific">candidate division CPR3 bacterium</name>
    <dbReference type="NCBI Taxonomy" id="2268181"/>
    <lineage>
        <taxon>Bacteria</taxon>
        <taxon>Bacteria division CPR3</taxon>
    </lineage>
</organism>
<sequence length="289" mass="34989">MPEKEQKREEVNPQQAFIENWQKMNMIIQAMRETPALSDVKREEENQDVFPLTKVEFPEEGGILTYMEGQEYPYRGFPYFEFVETMDKIKKIVKGMVSGIYHNIYKGNKAKLLTFLSIAWAIKRIFYAGVYTFYRLIERFKIKPIRYCQAIRELYRAFSIERKDEKPKIKELRIMLRELMCMILEFDNAYRFRFQDLMEEFNKENFKKSPIKELNRLIDIAISREKTQELKDMWTLMKMGLLYLKIDKKLEKMLVDVFSQIDLEKVKLTIEDKSYCRPRKDYSFGFMQK</sequence>
<feature type="transmembrane region" description="Helical" evidence="1">
    <location>
        <begin position="112"/>
        <end position="134"/>
    </location>
</feature>
<gene>
    <name evidence="2" type="ORF">ENV41_03910</name>
</gene>
<accession>A0A7V3JAA4</accession>
<comment type="caution">
    <text evidence="2">The sequence shown here is derived from an EMBL/GenBank/DDBJ whole genome shotgun (WGS) entry which is preliminary data.</text>
</comment>
<evidence type="ECO:0000313" key="2">
    <source>
        <dbReference type="EMBL" id="HFZ09257.1"/>
    </source>
</evidence>